<dbReference type="Gene3D" id="3.40.30.10">
    <property type="entry name" value="Glutaredoxin"/>
    <property type="match status" value="1"/>
</dbReference>
<organism evidence="4 5">
    <name type="scientific">Gillisia hiemivivida</name>
    <dbReference type="NCBI Taxonomy" id="291190"/>
    <lineage>
        <taxon>Bacteria</taxon>
        <taxon>Pseudomonadati</taxon>
        <taxon>Bacteroidota</taxon>
        <taxon>Flavobacteriia</taxon>
        <taxon>Flavobacteriales</taxon>
        <taxon>Flavobacteriaceae</taxon>
        <taxon>Gillisia</taxon>
    </lineage>
</organism>
<feature type="signal peptide" evidence="2">
    <location>
        <begin position="1"/>
        <end position="21"/>
    </location>
</feature>
<dbReference type="SUPFAM" id="SSF52833">
    <property type="entry name" value="Thioredoxin-like"/>
    <property type="match status" value="1"/>
</dbReference>
<accession>A0A5C6ZTS5</accession>
<dbReference type="RefSeq" id="WP_146933705.1">
    <property type="nucleotide sequence ID" value="NZ_CBCSHZ010000018.1"/>
</dbReference>
<evidence type="ECO:0000256" key="1">
    <source>
        <dbReference type="SAM" id="MobiDB-lite"/>
    </source>
</evidence>
<protein>
    <submittedName>
        <fullName evidence="4">Thioredoxin family protein</fullName>
    </submittedName>
</protein>
<feature type="compositionally biased region" description="Low complexity" evidence="1">
    <location>
        <begin position="23"/>
        <end position="42"/>
    </location>
</feature>
<keyword evidence="5" id="KW-1185">Reference proteome</keyword>
<feature type="domain" description="Thioredoxin" evidence="3">
    <location>
        <begin position="54"/>
        <end position="195"/>
    </location>
</feature>
<dbReference type="InterPro" id="IPR013766">
    <property type="entry name" value="Thioredoxin_domain"/>
</dbReference>
<sequence>MKISLYLLAFAFLASCGNSNKSTNTAATTTTNTTSSSTSSSSEMAVETKTKSNMQQGMLVGEFDKADLEQEAFSKWFNEGYDEFNPSAEAMATIKKNISDYEIIAFMGTWCPDSRRETPKVFKILDEAGYDMSNLTFYGVNRQKTTTDNIEKEFDLNRVPTVIFLKDGKEANRFVEYPRESIEEDFAKIVSGEEYKNSYAD</sequence>
<proteinExistence type="predicted"/>
<dbReference type="OrthoDB" id="6398367at2"/>
<dbReference type="Proteomes" id="UP000321367">
    <property type="component" value="Unassembled WGS sequence"/>
</dbReference>
<comment type="caution">
    <text evidence="4">The sequence shown here is derived from an EMBL/GenBank/DDBJ whole genome shotgun (WGS) entry which is preliminary data.</text>
</comment>
<evidence type="ECO:0000256" key="2">
    <source>
        <dbReference type="SAM" id="SignalP"/>
    </source>
</evidence>
<dbReference type="PROSITE" id="PS51257">
    <property type="entry name" value="PROKAR_LIPOPROTEIN"/>
    <property type="match status" value="1"/>
</dbReference>
<dbReference type="InterPro" id="IPR036249">
    <property type="entry name" value="Thioredoxin-like_sf"/>
</dbReference>
<name>A0A5C6ZTS5_9FLAO</name>
<dbReference type="Pfam" id="PF14595">
    <property type="entry name" value="Thioredoxin_9"/>
    <property type="match status" value="1"/>
</dbReference>
<dbReference type="AlphaFoldDB" id="A0A5C6ZTS5"/>
<reference evidence="4 5" key="1">
    <citation type="submission" date="2019-08" db="EMBL/GenBank/DDBJ databases">
        <title>Genome sequence of Gillisia hiemivivida IC154 (type strain).</title>
        <authorList>
            <person name="Bowman J.P."/>
        </authorList>
    </citation>
    <scope>NUCLEOTIDE SEQUENCE [LARGE SCALE GENOMIC DNA]</scope>
    <source>
        <strain evidence="4 5">IC154</strain>
    </source>
</reference>
<dbReference type="PROSITE" id="PS51352">
    <property type="entry name" value="THIOREDOXIN_2"/>
    <property type="match status" value="1"/>
</dbReference>
<dbReference type="EMBL" id="VORY01000019">
    <property type="protein sequence ID" value="TXD92615.1"/>
    <property type="molecule type" value="Genomic_DNA"/>
</dbReference>
<evidence type="ECO:0000259" key="3">
    <source>
        <dbReference type="PROSITE" id="PS51352"/>
    </source>
</evidence>
<evidence type="ECO:0000313" key="4">
    <source>
        <dbReference type="EMBL" id="TXD92615.1"/>
    </source>
</evidence>
<gene>
    <name evidence="4" type="ORF">ES724_13330</name>
</gene>
<dbReference type="CDD" id="cd02947">
    <property type="entry name" value="TRX_family"/>
    <property type="match status" value="1"/>
</dbReference>
<feature type="region of interest" description="Disordered" evidence="1">
    <location>
        <begin position="23"/>
        <end position="48"/>
    </location>
</feature>
<feature type="chain" id="PRO_5023082274" evidence="2">
    <location>
        <begin position="22"/>
        <end position="201"/>
    </location>
</feature>
<evidence type="ECO:0000313" key="5">
    <source>
        <dbReference type="Proteomes" id="UP000321367"/>
    </source>
</evidence>
<keyword evidence="2" id="KW-0732">Signal</keyword>